<dbReference type="RefSeq" id="WP_012397855.1">
    <property type="nucleotide sequence ID" value="NC_010617.1"/>
</dbReference>
<dbReference type="PRINTS" id="PR00111">
    <property type="entry name" value="ABHYDROLASE"/>
</dbReference>
<gene>
    <name evidence="4" type="ordered locus">KRH_07870</name>
</gene>
<dbReference type="eggNOG" id="COG0596">
    <property type="taxonomic scope" value="Bacteria"/>
</dbReference>
<evidence type="ECO:0000313" key="4">
    <source>
        <dbReference type="EMBL" id="BAG29134.1"/>
    </source>
</evidence>
<evidence type="ECO:0000256" key="2">
    <source>
        <dbReference type="SAM" id="MobiDB-lite"/>
    </source>
</evidence>
<name>B2GKB4_KOCRD</name>
<dbReference type="InterPro" id="IPR000639">
    <property type="entry name" value="Epox_hydrolase-like"/>
</dbReference>
<dbReference type="SUPFAM" id="SSF53474">
    <property type="entry name" value="alpha/beta-Hydrolases"/>
    <property type="match status" value="1"/>
</dbReference>
<dbReference type="HOGENOM" id="CLU_020336_31_2_11"/>
<dbReference type="STRING" id="378753.KRH_07870"/>
<dbReference type="InterPro" id="IPR029058">
    <property type="entry name" value="AB_hydrolase_fold"/>
</dbReference>
<evidence type="ECO:0000313" key="5">
    <source>
        <dbReference type="Proteomes" id="UP000008838"/>
    </source>
</evidence>
<organism evidence="4 5">
    <name type="scientific">Kocuria rhizophila (strain ATCC 9341 / DSM 348 / NBRC 103217 / DC2201)</name>
    <dbReference type="NCBI Taxonomy" id="378753"/>
    <lineage>
        <taxon>Bacteria</taxon>
        <taxon>Bacillati</taxon>
        <taxon>Actinomycetota</taxon>
        <taxon>Actinomycetes</taxon>
        <taxon>Micrococcales</taxon>
        <taxon>Micrococcaceae</taxon>
        <taxon>Kocuria</taxon>
    </lineage>
</organism>
<protein>
    <submittedName>
        <fullName evidence="4">Putative hydrolase</fullName>
    </submittedName>
</protein>
<dbReference type="PANTHER" id="PTHR46118">
    <property type="entry name" value="PROTEIN ABHD11"/>
    <property type="match status" value="1"/>
</dbReference>
<dbReference type="EMBL" id="AP009152">
    <property type="protein sequence ID" value="BAG29134.1"/>
    <property type="molecule type" value="Genomic_DNA"/>
</dbReference>
<accession>B2GKB4</accession>
<feature type="region of interest" description="Disordered" evidence="2">
    <location>
        <begin position="1"/>
        <end position="58"/>
    </location>
</feature>
<dbReference type="PANTHER" id="PTHR46118:SF4">
    <property type="entry name" value="PROTEIN ABHD11"/>
    <property type="match status" value="1"/>
</dbReference>
<feature type="compositionally biased region" description="Basic residues" evidence="2">
    <location>
        <begin position="31"/>
        <end position="46"/>
    </location>
</feature>
<keyword evidence="1 4" id="KW-0378">Hydrolase</keyword>
<dbReference type="KEGG" id="krh:KRH_07870"/>
<dbReference type="AlphaFoldDB" id="B2GKB4"/>
<dbReference type="Pfam" id="PF00561">
    <property type="entry name" value="Abhydrolase_1"/>
    <property type="match status" value="1"/>
</dbReference>
<dbReference type="GO" id="GO:0016787">
    <property type="term" value="F:hydrolase activity"/>
    <property type="evidence" value="ECO:0007669"/>
    <property type="project" value="UniProtKB-KW"/>
</dbReference>
<keyword evidence="5" id="KW-1185">Reference proteome</keyword>
<dbReference type="Gene3D" id="3.40.50.1820">
    <property type="entry name" value="alpha/beta hydrolase"/>
    <property type="match status" value="1"/>
</dbReference>
<dbReference type="PRINTS" id="PR00412">
    <property type="entry name" value="EPOXHYDRLASE"/>
</dbReference>
<dbReference type="Proteomes" id="UP000008838">
    <property type="component" value="Chromosome"/>
</dbReference>
<dbReference type="InterPro" id="IPR000073">
    <property type="entry name" value="AB_hydrolase_1"/>
</dbReference>
<feature type="domain" description="AB hydrolase-1" evidence="3">
    <location>
        <begin position="71"/>
        <end position="310"/>
    </location>
</feature>
<sequence>MPRPATALPGDSPAGHQPGPTTTGPDDAGARWRRRRRLCRAPRPRSRLTPVPQDPRPTLKTTLIGSGEHRVVFLHGLFGRGKNFTNIAKGLQPEFSCLLVDLPNHGESAWTESFGYAAMADTVAEQLSADFAAAGPVDVVGHSMGGKVAMVLALRHPDLVRRLVVEDIAPVDSQEADTTSSRGNFEHLLGSLKRLDLTGITHRSQADAALRADIPDDTVRGFLLQNLRHRDGGFGWQPNLDLLHDELGVIGAWPADDVAGLSYPGPVLWVAGENSPYIQEADAPAMRALFPKTVRITVRGASHWVHADRPEQFTKALRTFLLADHRA</sequence>
<evidence type="ECO:0000256" key="1">
    <source>
        <dbReference type="ARBA" id="ARBA00022801"/>
    </source>
</evidence>
<reference evidence="4 5" key="1">
    <citation type="journal article" date="2008" name="J. Bacteriol.">
        <title>Complete genome sequence of the soil actinomycete Kocuria rhizophila.</title>
        <authorList>
            <person name="Takarada H."/>
            <person name="Sekine M."/>
            <person name="Kosugi H."/>
            <person name="Matsuo Y."/>
            <person name="Fujisawa T."/>
            <person name="Omata S."/>
            <person name="Kishi E."/>
            <person name="Shimizu A."/>
            <person name="Tsukatani N."/>
            <person name="Tanikawa S."/>
            <person name="Fujita N."/>
            <person name="Harayama S."/>
        </authorList>
    </citation>
    <scope>NUCLEOTIDE SEQUENCE [LARGE SCALE GENOMIC DNA]</scope>
    <source>
        <strain evidence="5">ATCC 9341 / DSM 348 / NBRC 103217 / DC2201</strain>
    </source>
</reference>
<evidence type="ECO:0000259" key="3">
    <source>
        <dbReference type="Pfam" id="PF00561"/>
    </source>
</evidence>
<proteinExistence type="predicted"/>